<dbReference type="VEuPathDB" id="CryptoDB:Vbra_22779"/>
<dbReference type="InterPro" id="IPR011992">
    <property type="entry name" value="EF-hand-dom_pair"/>
</dbReference>
<dbReference type="FunFam" id="1.10.510.10:FF:000475">
    <property type="entry name" value="Calcium-dependent protein kinase 5"/>
    <property type="match status" value="1"/>
</dbReference>
<reference evidence="18 19" key="1">
    <citation type="submission" date="2014-11" db="EMBL/GenBank/DDBJ databases">
        <authorList>
            <person name="Zhu J."/>
            <person name="Qi W."/>
            <person name="Song R."/>
        </authorList>
    </citation>
    <scope>NUCLEOTIDE SEQUENCE [LARGE SCALE GENOMIC DNA]</scope>
</reference>
<feature type="compositionally biased region" description="Polar residues" evidence="15">
    <location>
        <begin position="160"/>
        <end position="172"/>
    </location>
</feature>
<dbReference type="SMART" id="SM00054">
    <property type="entry name" value="EFh"/>
    <property type="match status" value="3"/>
</dbReference>
<keyword evidence="9" id="KW-0106">Calcium</keyword>
<comment type="catalytic activity">
    <reaction evidence="12">
        <text>L-threonyl-[protein] + ATP = O-phospho-L-threonyl-[protein] + ADP + H(+)</text>
        <dbReference type="Rhea" id="RHEA:46608"/>
        <dbReference type="Rhea" id="RHEA-COMP:11060"/>
        <dbReference type="Rhea" id="RHEA-COMP:11605"/>
        <dbReference type="ChEBI" id="CHEBI:15378"/>
        <dbReference type="ChEBI" id="CHEBI:30013"/>
        <dbReference type="ChEBI" id="CHEBI:30616"/>
        <dbReference type="ChEBI" id="CHEBI:61977"/>
        <dbReference type="ChEBI" id="CHEBI:456216"/>
        <dbReference type="EC" id="2.7.11.1"/>
    </reaction>
</comment>
<evidence type="ECO:0000256" key="1">
    <source>
        <dbReference type="ARBA" id="ARBA00001946"/>
    </source>
</evidence>
<keyword evidence="19" id="KW-1185">Reference proteome</keyword>
<comment type="catalytic activity">
    <reaction evidence="13">
        <text>L-seryl-[protein] + ATP = O-phospho-L-seryl-[protein] + ADP + H(+)</text>
        <dbReference type="Rhea" id="RHEA:17989"/>
        <dbReference type="Rhea" id="RHEA-COMP:9863"/>
        <dbReference type="Rhea" id="RHEA-COMP:11604"/>
        <dbReference type="ChEBI" id="CHEBI:15378"/>
        <dbReference type="ChEBI" id="CHEBI:29999"/>
        <dbReference type="ChEBI" id="CHEBI:30616"/>
        <dbReference type="ChEBI" id="CHEBI:83421"/>
        <dbReference type="ChEBI" id="CHEBI:456216"/>
        <dbReference type="EC" id="2.7.11.1"/>
    </reaction>
</comment>
<protein>
    <recommendedName>
        <fullName evidence="2">non-specific serine/threonine protein kinase</fullName>
        <ecNumber evidence="2">2.7.11.1</ecNumber>
    </recommendedName>
</protein>
<gene>
    <name evidence="18" type="ORF">Vbra_22779</name>
</gene>
<keyword evidence="4" id="KW-0808">Transferase</keyword>
<dbReference type="FunFam" id="3.30.200.20:FF:000315">
    <property type="entry name" value="Calcium-dependent protein kinase 3"/>
    <property type="match status" value="1"/>
</dbReference>
<dbReference type="PROSITE" id="PS00018">
    <property type="entry name" value="EF_HAND_1"/>
    <property type="match status" value="2"/>
</dbReference>
<evidence type="ECO:0000256" key="2">
    <source>
        <dbReference type="ARBA" id="ARBA00012513"/>
    </source>
</evidence>
<evidence type="ECO:0000256" key="13">
    <source>
        <dbReference type="ARBA" id="ARBA00048679"/>
    </source>
</evidence>
<dbReference type="InterPro" id="IPR008271">
    <property type="entry name" value="Ser/Thr_kinase_AS"/>
</dbReference>
<evidence type="ECO:0000256" key="12">
    <source>
        <dbReference type="ARBA" id="ARBA00047899"/>
    </source>
</evidence>
<feature type="domain" description="EF-hand" evidence="17">
    <location>
        <begin position="569"/>
        <end position="604"/>
    </location>
</feature>
<evidence type="ECO:0000313" key="19">
    <source>
        <dbReference type="Proteomes" id="UP000041254"/>
    </source>
</evidence>
<dbReference type="STRING" id="1169540.A0A0G4GJZ5"/>
<dbReference type="AlphaFoldDB" id="A0A0G4GJZ5"/>
<feature type="region of interest" description="Disordered" evidence="15">
    <location>
        <begin position="156"/>
        <end position="216"/>
    </location>
</feature>
<dbReference type="InterPro" id="IPR050205">
    <property type="entry name" value="CDPK_Ser/Thr_kinases"/>
</dbReference>
<dbReference type="Pfam" id="PF13202">
    <property type="entry name" value="EF-hand_5"/>
    <property type="match status" value="2"/>
</dbReference>
<dbReference type="PANTHER" id="PTHR24349">
    <property type="entry name" value="SERINE/THREONINE-PROTEIN KINASE"/>
    <property type="match status" value="1"/>
</dbReference>
<dbReference type="Pfam" id="PF00069">
    <property type="entry name" value="Pkinase"/>
    <property type="match status" value="1"/>
</dbReference>
<evidence type="ECO:0000256" key="9">
    <source>
        <dbReference type="ARBA" id="ARBA00022837"/>
    </source>
</evidence>
<dbReference type="PROSITE" id="PS50222">
    <property type="entry name" value="EF_HAND_2"/>
    <property type="match status" value="3"/>
</dbReference>
<feature type="compositionally biased region" description="Gly residues" evidence="15">
    <location>
        <begin position="207"/>
        <end position="216"/>
    </location>
</feature>
<evidence type="ECO:0000313" key="18">
    <source>
        <dbReference type="EMBL" id="CEM30249.1"/>
    </source>
</evidence>
<evidence type="ECO:0000256" key="6">
    <source>
        <dbReference type="ARBA" id="ARBA00022737"/>
    </source>
</evidence>
<keyword evidence="10 14" id="KW-0067">ATP-binding</keyword>
<dbReference type="EC" id="2.7.11.1" evidence="2"/>
<dbReference type="PROSITE" id="PS50011">
    <property type="entry name" value="PROTEIN_KINASE_DOM"/>
    <property type="match status" value="1"/>
</dbReference>
<feature type="domain" description="EF-hand" evidence="17">
    <location>
        <begin position="820"/>
        <end position="855"/>
    </location>
</feature>
<keyword evidence="8" id="KW-0418">Kinase</keyword>
<evidence type="ECO:0000259" key="17">
    <source>
        <dbReference type="PROSITE" id="PS50222"/>
    </source>
</evidence>
<dbReference type="PROSITE" id="PS00108">
    <property type="entry name" value="PROTEIN_KINASE_ST"/>
    <property type="match status" value="1"/>
</dbReference>
<evidence type="ECO:0000256" key="7">
    <source>
        <dbReference type="ARBA" id="ARBA00022741"/>
    </source>
</evidence>
<dbReference type="InterPro" id="IPR017441">
    <property type="entry name" value="Protein_kinase_ATP_BS"/>
</dbReference>
<dbReference type="InterPro" id="IPR018247">
    <property type="entry name" value="EF_Hand_1_Ca_BS"/>
</dbReference>
<comment type="similarity">
    <text evidence="11">Belongs to the protein kinase superfamily. Ser/Thr protein kinase family. CDPK subfamily.</text>
</comment>
<feature type="compositionally biased region" description="Low complexity" evidence="15">
    <location>
        <begin position="24"/>
        <end position="36"/>
    </location>
</feature>
<feature type="domain" description="Protein kinase" evidence="16">
    <location>
        <begin position="258"/>
        <end position="512"/>
    </location>
</feature>
<name>A0A0G4GJZ5_VITBC</name>
<evidence type="ECO:0000256" key="5">
    <source>
        <dbReference type="ARBA" id="ARBA00022723"/>
    </source>
</evidence>
<dbReference type="EMBL" id="CDMY01000692">
    <property type="protein sequence ID" value="CEM30249.1"/>
    <property type="molecule type" value="Genomic_DNA"/>
</dbReference>
<keyword evidence="5" id="KW-0479">Metal-binding</keyword>
<dbReference type="PROSITE" id="PS00107">
    <property type="entry name" value="PROTEIN_KINASE_ATP"/>
    <property type="match status" value="1"/>
</dbReference>
<dbReference type="Gene3D" id="1.10.510.10">
    <property type="entry name" value="Transferase(Phosphotransferase) domain 1"/>
    <property type="match status" value="1"/>
</dbReference>
<evidence type="ECO:0000256" key="8">
    <source>
        <dbReference type="ARBA" id="ARBA00022777"/>
    </source>
</evidence>
<dbReference type="Gene3D" id="1.10.238.10">
    <property type="entry name" value="EF-hand"/>
    <property type="match status" value="4"/>
</dbReference>
<feature type="domain" description="EF-hand" evidence="17">
    <location>
        <begin position="856"/>
        <end position="891"/>
    </location>
</feature>
<evidence type="ECO:0000256" key="14">
    <source>
        <dbReference type="PROSITE-ProRule" id="PRU10141"/>
    </source>
</evidence>
<proteinExistence type="inferred from homology"/>
<evidence type="ECO:0000256" key="3">
    <source>
        <dbReference type="ARBA" id="ARBA00022527"/>
    </source>
</evidence>
<evidence type="ECO:0000256" key="15">
    <source>
        <dbReference type="SAM" id="MobiDB-lite"/>
    </source>
</evidence>
<feature type="compositionally biased region" description="Low complexity" evidence="15">
    <location>
        <begin position="182"/>
        <end position="198"/>
    </location>
</feature>
<feature type="compositionally biased region" description="Low complexity" evidence="15">
    <location>
        <begin position="694"/>
        <end position="710"/>
    </location>
</feature>
<dbReference type="SUPFAM" id="SSF56112">
    <property type="entry name" value="Protein kinase-like (PK-like)"/>
    <property type="match status" value="1"/>
</dbReference>
<feature type="binding site" evidence="14">
    <location>
        <position position="287"/>
    </location>
    <ligand>
        <name>ATP</name>
        <dbReference type="ChEBI" id="CHEBI:30616"/>
    </ligand>
</feature>
<dbReference type="InterPro" id="IPR000719">
    <property type="entry name" value="Prot_kinase_dom"/>
</dbReference>
<dbReference type="InterPro" id="IPR011009">
    <property type="entry name" value="Kinase-like_dom_sf"/>
</dbReference>
<feature type="region of interest" description="Disordered" evidence="15">
    <location>
        <begin position="677"/>
        <end position="746"/>
    </location>
</feature>
<dbReference type="InterPro" id="IPR002048">
    <property type="entry name" value="EF_hand_dom"/>
</dbReference>
<dbReference type="InParanoid" id="A0A0G4GJZ5"/>
<evidence type="ECO:0000259" key="16">
    <source>
        <dbReference type="PROSITE" id="PS50011"/>
    </source>
</evidence>
<evidence type="ECO:0000256" key="4">
    <source>
        <dbReference type="ARBA" id="ARBA00022679"/>
    </source>
</evidence>
<evidence type="ECO:0000256" key="11">
    <source>
        <dbReference type="ARBA" id="ARBA00024334"/>
    </source>
</evidence>
<dbReference type="Proteomes" id="UP000041254">
    <property type="component" value="Unassembled WGS sequence"/>
</dbReference>
<sequence length="940" mass="101985">MEGRWLIEQERQPTRAKPACHGQASASPPTSSAASPLPNPPAYVSLCSCCSDISSPVLSTPSAPARVDFERSDSSATQLDERWGALRLKGHGGIGMGDGGVSVSNNDLDLDTPTTPLPPPVFDALPSTSPSHKNSSQVRLRLPIANRRESESLMVVCPSPQGSSGTNRNAQNAAFPAPCNGSSTSTSISTRGSASRRSMSISQTPSGAGGGGSGCGSGGRWGDLSECSADNGRTKMTRAALVLEEALLDGQKIEGYFDIKSEPLGKGSYGYVCRAQDRRTGAWRAVKILNKARIENPVRLKREIAIMKKMDHPNIIKLLEVYEDDKQIFLVMELCTGGELFENIIAKGHLKEDAACLLMRQLLSALVYCHDRGIVHRDLKPENLLFSTEATRAPLKIIDWGFSTMCPKDHGFSSTVGTPYYVAPQVLAGKYDKSCDLWSAGVILYILLSGYPPFHGTDNHEILKKVKSGRFDFDPRFWRHISESAKDLIQRLLTFDPKKRVTARKALQHPWILQDSAPLSIGVSHHLRPAVPLPPSTVDRLWQRFREYRGFGILKRLALVAAAYQVAHWEVEGLHQIFTLMDHDGDGTLSIEEFKRTLLPPPSQPFSNATPTLPAPSAPSPCTYHHRSRPSLQKRGVSRATPPAPLPPTSLPASGGLAARRFSLENRPFSLRVDTQIGKHPHSHTHPHPHHESAPSSASASASPAPTTAPFKYPYVTPKQQQQQQQVVTRRAPPASPYLAPSDPPAWAASPPVLSGMDESDGGCDIWMDVTEGANPQPHAHTYAHMCGGGGMGVRGGCGCGCGVVGDEAAGDCEMDIELQLELELDELIEDIDTDGNLRIDFTEFLGATIGSELYAQEGVCRGVFRFFDFDRDGLITPEDLRLAIGVGYKGVEDSRGTHTVENVVKEAMVCVGMPVSGDRPLSLPFEHFHRLMQGGATRT</sequence>
<dbReference type="SMART" id="SM00220">
    <property type="entry name" value="S_TKc"/>
    <property type="match status" value="1"/>
</dbReference>
<dbReference type="GO" id="GO:0005524">
    <property type="term" value="F:ATP binding"/>
    <property type="evidence" value="ECO:0007669"/>
    <property type="project" value="UniProtKB-UniRule"/>
</dbReference>
<feature type="region of interest" description="Disordered" evidence="15">
    <location>
        <begin position="1"/>
        <end position="38"/>
    </location>
</feature>
<comment type="cofactor">
    <cofactor evidence="1">
        <name>Mg(2+)</name>
        <dbReference type="ChEBI" id="CHEBI:18420"/>
    </cofactor>
</comment>
<dbReference type="OMA" id="WRHISES"/>
<dbReference type="GO" id="GO:0004674">
    <property type="term" value="F:protein serine/threonine kinase activity"/>
    <property type="evidence" value="ECO:0007669"/>
    <property type="project" value="UniProtKB-KW"/>
</dbReference>
<dbReference type="SUPFAM" id="SSF47473">
    <property type="entry name" value="EF-hand"/>
    <property type="match status" value="1"/>
</dbReference>
<keyword evidence="7 14" id="KW-0547">Nucleotide-binding</keyword>
<accession>A0A0G4GJZ5</accession>
<feature type="compositionally biased region" description="Basic residues" evidence="15">
    <location>
        <begin position="679"/>
        <end position="689"/>
    </location>
</feature>
<feature type="region of interest" description="Disordered" evidence="15">
    <location>
        <begin position="600"/>
        <end position="655"/>
    </location>
</feature>
<keyword evidence="3" id="KW-0723">Serine/threonine-protein kinase</keyword>
<keyword evidence="6" id="KW-0677">Repeat</keyword>
<dbReference type="GO" id="GO:0005509">
    <property type="term" value="F:calcium ion binding"/>
    <property type="evidence" value="ECO:0007669"/>
    <property type="project" value="InterPro"/>
</dbReference>
<organism evidence="18 19">
    <name type="scientific">Vitrella brassicaformis (strain CCMP3155)</name>
    <dbReference type="NCBI Taxonomy" id="1169540"/>
    <lineage>
        <taxon>Eukaryota</taxon>
        <taxon>Sar</taxon>
        <taxon>Alveolata</taxon>
        <taxon>Colpodellida</taxon>
        <taxon>Vitrellaceae</taxon>
        <taxon>Vitrella</taxon>
    </lineage>
</organism>
<dbReference type="CDD" id="cd05117">
    <property type="entry name" value="STKc_CAMK"/>
    <property type="match status" value="1"/>
</dbReference>
<evidence type="ECO:0000256" key="10">
    <source>
        <dbReference type="ARBA" id="ARBA00022840"/>
    </source>
</evidence>
<feature type="compositionally biased region" description="Basic and acidic residues" evidence="15">
    <location>
        <begin position="1"/>
        <end position="13"/>
    </location>
</feature>